<keyword evidence="3" id="KW-1185">Reference proteome</keyword>
<protein>
    <submittedName>
        <fullName evidence="2">Uncharacterized protein</fullName>
    </submittedName>
</protein>
<sequence length="166" mass="19318">MDSEIVDEIILRANPKLENIRKKFEVPEEEMDYDEYQRKLKLYKERARLYRNTNEEDMKAIFGALLFSSICKSDKEDIGNLFSSGPTGDQFAKLLCPGKDLRYSCLLLAMFYNIFYTVPELPGGDTDNLYFVLDGGSLIHRVVWPKQETFGDVYTTYVLSQEVLRR</sequence>
<dbReference type="AlphaFoldDB" id="A0A4Y2APQ6"/>
<evidence type="ECO:0000256" key="1">
    <source>
        <dbReference type="SAM" id="Coils"/>
    </source>
</evidence>
<evidence type="ECO:0000313" key="2">
    <source>
        <dbReference type="EMBL" id="GBL81730.1"/>
    </source>
</evidence>
<gene>
    <name evidence="2" type="ORF">AVEN_93503_1</name>
</gene>
<dbReference type="EMBL" id="BGPR01000026">
    <property type="protein sequence ID" value="GBL81730.1"/>
    <property type="molecule type" value="Genomic_DNA"/>
</dbReference>
<organism evidence="2 3">
    <name type="scientific">Araneus ventricosus</name>
    <name type="common">Orbweaver spider</name>
    <name type="synonym">Epeira ventricosa</name>
    <dbReference type="NCBI Taxonomy" id="182803"/>
    <lineage>
        <taxon>Eukaryota</taxon>
        <taxon>Metazoa</taxon>
        <taxon>Ecdysozoa</taxon>
        <taxon>Arthropoda</taxon>
        <taxon>Chelicerata</taxon>
        <taxon>Arachnida</taxon>
        <taxon>Araneae</taxon>
        <taxon>Araneomorphae</taxon>
        <taxon>Entelegynae</taxon>
        <taxon>Araneoidea</taxon>
        <taxon>Araneidae</taxon>
        <taxon>Araneus</taxon>
    </lineage>
</organism>
<evidence type="ECO:0000313" key="3">
    <source>
        <dbReference type="Proteomes" id="UP000499080"/>
    </source>
</evidence>
<feature type="coiled-coil region" evidence="1">
    <location>
        <begin position="26"/>
        <end position="53"/>
    </location>
</feature>
<accession>A0A4Y2APQ6</accession>
<dbReference type="Proteomes" id="UP000499080">
    <property type="component" value="Unassembled WGS sequence"/>
</dbReference>
<proteinExistence type="predicted"/>
<comment type="caution">
    <text evidence="2">The sequence shown here is derived from an EMBL/GenBank/DDBJ whole genome shotgun (WGS) entry which is preliminary data.</text>
</comment>
<reference evidence="2 3" key="1">
    <citation type="journal article" date="2019" name="Sci. Rep.">
        <title>Orb-weaving spider Araneus ventricosus genome elucidates the spidroin gene catalogue.</title>
        <authorList>
            <person name="Kono N."/>
            <person name="Nakamura H."/>
            <person name="Ohtoshi R."/>
            <person name="Moran D.A.P."/>
            <person name="Shinohara A."/>
            <person name="Yoshida Y."/>
            <person name="Fujiwara M."/>
            <person name="Mori M."/>
            <person name="Tomita M."/>
            <person name="Arakawa K."/>
        </authorList>
    </citation>
    <scope>NUCLEOTIDE SEQUENCE [LARGE SCALE GENOMIC DNA]</scope>
</reference>
<keyword evidence="1" id="KW-0175">Coiled coil</keyword>
<name>A0A4Y2APQ6_ARAVE</name>